<gene>
    <name evidence="14" type="ORF">A3H61_03595</name>
</gene>
<keyword evidence="9 12" id="KW-0411">Iron-sulfur</keyword>
<dbReference type="AlphaFoldDB" id="A0A1G2A7C1"/>
<keyword evidence="2" id="KW-0813">Transport</keyword>
<sequence>MKHLAQGIITRRTELSESYFLLELECQEIAREALPGQFIMLECKGETFLKRPMGLSSADPEKGVISFIYHVTGKGTRSLHSQLIGETIEVIGPLGNSFWKEKNARTIGLVAGGTGIGPLLMFGNWALKNSPETEIIGFIGAKNAKMICGEKEMKRFAKEVYCATNDGSFGYKGFVTDLLTEFLSKNSLESIIACGPTQMMKKTAEIASERNLQCQVSLEEHMACGFGACIGCIAEIKGQGYSMICAKGPVFDASEVVWKESNL</sequence>
<reference evidence="14 15" key="1">
    <citation type="journal article" date="2016" name="Nat. Commun.">
        <title>Thousands of microbial genomes shed light on interconnected biogeochemical processes in an aquifer system.</title>
        <authorList>
            <person name="Anantharaman K."/>
            <person name="Brown C.T."/>
            <person name="Hug L.A."/>
            <person name="Sharon I."/>
            <person name="Castelle C.J."/>
            <person name="Probst A.J."/>
            <person name="Thomas B.C."/>
            <person name="Singh A."/>
            <person name="Wilkins M.J."/>
            <person name="Karaoz U."/>
            <person name="Brodie E.L."/>
            <person name="Williams K.H."/>
            <person name="Hubbard S.S."/>
            <person name="Banfield J.F."/>
        </authorList>
    </citation>
    <scope>NUCLEOTIDE SEQUENCE [LARGE SCALE GENOMIC DNA]</scope>
</reference>
<comment type="cofactor">
    <cofactor evidence="12">
        <name>[2Fe-2S] cluster</name>
        <dbReference type="ChEBI" id="CHEBI:190135"/>
    </cofactor>
    <text evidence="12">Binds 1 [2Fe-2S] cluster per subunit.</text>
</comment>
<dbReference type="PIRSF" id="PIRSF006816">
    <property type="entry name" value="Cyc3_hyd_g"/>
    <property type="match status" value="1"/>
</dbReference>
<feature type="binding site" evidence="12">
    <location>
        <position position="245"/>
    </location>
    <ligand>
        <name>[2Fe-2S] cluster</name>
        <dbReference type="ChEBI" id="CHEBI:190135"/>
    </ligand>
</feature>
<evidence type="ECO:0000256" key="6">
    <source>
        <dbReference type="ARBA" id="ARBA00022827"/>
    </source>
</evidence>
<dbReference type="GO" id="GO:0050660">
    <property type="term" value="F:flavin adenine dinucleotide binding"/>
    <property type="evidence" value="ECO:0007669"/>
    <property type="project" value="InterPro"/>
</dbReference>
<evidence type="ECO:0000256" key="8">
    <source>
        <dbReference type="ARBA" id="ARBA00023004"/>
    </source>
</evidence>
<dbReference type="InterPro" id="IPR050353">
    <property type="entry name" value="PyrK_electron_transfer"/>
</dbReference>
<evidence type="ECO:0000256" key="11">
    <source>
        <dbReference type="PIRSR" id="PIRSR006816-1"/>
    </source>
</evidence>
<evidence type="ECO:0000313" key="14">
    <source>
        <dbReference type="EMBL" id="OGY72376.1"/>
    </source>
</evidence>
<evidence type="ECO:0000256" key="7">
    <source>
        <dbReference type="ARBA" id="ARBA00022982"/>
    </source>
</evidence>
<dbReference type="InterPro" id="IPR039261">
    <property type="entry name" value="FNR_nucleotide-bd"/>
</dbReference>
<keyword evidence="6 11" id="KW-0274">FAD</keyword>
<dbReference type="GO" id="GO:0046872">
    <property type="term" value="F:metal ion binding"/>
    <property type="evidence" value="ECO:0007669"/>
    <property type="project" value="UniProtKB-KW"/>
</dbReference>
<keyword evidence="4 12" id="KW-0001">2Fe-2S</keyword>
<dbReference type="GO" id="GO:0051537">
    <property type="term" value="F:2 iron, 2 sulfur cluster binding"/>
    <property type="evidence" value="ECO:0007669"/>
    <property type="project" value="UniProtKB-KW"/>
</dbReference>
<dbReference type="PANTHER" id="PTHR43513">
    <property type="entry name" value="DIHYDROOROTATE DEHYDROGENASE B (NAD(+)), ELECTRON TRANSFER SUBUNIT"/>
    <property type="match status" value="1"/>
</dbReference>
<dbReference type="GO" id="GO:0016491">
    <property type="term" value="F:oxidoreductase activity"/>
    <property type="evidence" value="ECO:0007669"/>
    <property type="project" value="InterPro"/>
</dbReference>
<keyword evidence="8 12" id="KW-0408">Iron</keyword>
<evidence type="ECO:0000256" key="9">
    <source>
        <dbReference type="ARBA" id="ARBA00023014"/>
    </source>
</evidence>
<dbReference type="InterPro" id="IPR008333">
    <property type="entry name" value="Cbr1-like_FAD-bd_dom"/>
</dbReference>
<feature type="binding site" evidence="12">
    <location>
        <position position="229"/>
    </location>
    <ligand>
        <name>[2Fe-2S] cluster</name>
        <dbReference type="ChEBI" id="CHEBI:190135"/>
    </ligand>
</feature>
<evidence type="ECO:0000313" key="15">
    <source>
        <dbReference type="Proteomes" id="UP000178315"/>
    </source>
</evidence>
<dbReference type="InterPro" id="IPR037117">
    <property type="entry name" value="Dihydroorotate_DH_ele_sf"/>
</dbReference>
<keyword evidence="3 11" id="KW-0285">Flavoprotein</keyword>
<dbReference type="SUPFAM" id="SSF52343">
    <property type="entry name" value="Ferredoxin reductase-like, C-terminal NADP-linked domain"/>
    <property type="match status" value="1"/>
</dbReference>
<comment type="cofactor">
    <cofactor evidence="10">
        <name>[2Fe-2S] cluster</name>
        <dbReference type="ChEBI" id="CHEBI:190135"/>
    </cofactor>
</comment>
<evidence type="ECO:0000256" key="3">
    <source>
        <dbReference type="ARBA" id="ARBA00022630"/>
    </source>
</evidence>
<evidence type="ECO:0000256" key="5">
    <source>
        <dbReference type="ARBA" id="ARBA00022723"/>
    </source>
</evidence>
<proteinExistence type="inferred from homology"/>
<dbReference type="Proteomes" id="UP000178315">
    <property type="component" value="Unassembled WGS sequence"/>
</dbReference>
<evidence type="ECO:0000256" key="1">
    <source>
        <dbReference type="ARBA" id="ARBA00006422"/>
    </source>
</evidence>
<keyword evidence="7" id="KW-0249">Electron transport</keyword>
<evidence type="ECO:0000256" key="10">
    <source>
        <dbReference type="ARBA" id="ARBA00034078"/>
    </source>
</evidence>
<dbReference type="PROSITE" id="PS51384">
    <property type="entry name" value="FAD_FR"/>
    <property type="match status" value="1"/>
</dbReference>
<name>A0A1G2A7C1_9BACT</name>
<dbReference type="Gene3D" id="2.40.30.10">
    <property type="entry name" value="Translation factors"/>
    <property type="match status" value="1"/>
</dbReference>
<dbReference type="Gene3D" id="2.10.240.10">
    <property type="entry name" value="Dihydroorotate dehydrogenase, electron transfer subunit"/>
    <property type="match status" value="1"/>
</dbReference>
<feature type="binding site" evidence="12">
    <location>
        <position position="232"/>
    </location>
    <ligand>
        <name>[2Fe-2S] cluster</name>
        <dbReference type="ChEBI" id="CHEBI:190135"/>
    </ligand>
</feature>
<feature type="binding site" evidence="12">
    <location>
        <position position="224"/>
    </location>
    <ligand>
        <name>[2Fe-2S] cluster</name>
        <dbReference type="ChEBI" id="CHEBI:190135"/>
    </ligand>
</feature>
<dbReference type="InterPro" id="IPR012165">
    <property type="entry name" value="Cyt_c3_hydrogenase_gsu"/>
</dbReference>
<dbReference type="PANTHER" id="PTHR43513:SF3">
    <property type="entry name" value="DIHYDROOROTATE DEHYDROGENASE B (NAD(+)), ELECTRON TRANSFER SUBUNIT-RELATED"/>
    <property type="match status" value="1"/>
</dbReference>
<dbReference type="Pfam" id="PF00970">
    <property type="entry name" value="FAD_binding_6"/>
    <property type="match status" value="1"/>
</dbReference>
<dbReference type="CDD" id="cd06218">
    <property type="entry name" value="DHOD_e_trans"/>
    <property type="match status" value="1"/>
</dbReference>
<comment type="cofactor">
    <cofactor evidence="11">
        <name>FAD</name>
        <dbReference type="ChEBI" id="CHEBI:57692"/>
    </cofactor>
    <text evidence="11">Binds 1 FAD per subunit.</text>
</comment>
<evidence type="ECO:0000259" key="13">
    <source>
        <dbReference type="PROSITE" id="PS51384"/>
    </source>
</evidence>
<evidence type="ECO:0000256" key="4">
    <source>
        <dbReference type="ARBA" id="ARBA00022714"/>
    </source>
</evidence>
<dbReference type="Pfam" id="PF00175">
    <property type="entry name" value="NAD_binding_1"/>
    <property type="match status" value="1"/>
</dbReference>
<dbReference type="InterPro" id="IPR017927">
    <property type="entry name" value="FAD-bd_FR_type"/>
</dbReference>
<dbReference type="InterPro" id="IPR017938">
    <property type="entry name" value="Riboflavin_synthase-like_b-brl"/>
</dbReference>
<feature type="binding site" evidence="11">
    <location>
        <begin position="75"/>
        <end position="76"/>
    </location>
    <ligand>
        <name>FAD</name>
        <dbReference type="ChEBI" id="CHEBI:57692"/>
    </ligand>
</feature>
<dbReference type="SUPFAM" id="SSF63380">
    <property type="entry name" value="Riboflavin synthase domain-like"/>
    <property type="match status" value="1"/>
</dbReference>
<dbReference type="InterPro" id="IPR001433">
    <property type="entry name" value="OxRdtase_FAD/NAD-bd"/>
</dbReference>
<comment type="caution">
    <text evidence="14">The sequence shown here is derived from an EMBL/GenBank/DDBJ whole genome shotgun (WGS) entry which is preliminary data.</text>
</comment>
<comment type="similarity">
    <text evidence="1">Belongs to the PyrK family.</text>
</comment>
<evidence type="ECO:0000256" key="12">
    <source>
        <dbReference type="PIRSR" id="PIRSR006816-2"/>
    </source>
</evidence>
<dbReference type="EMBL" id="MHJU01000036">
    <property type="protein sequence ID" value="OGY72376.1"/>
    <property type="molecule type" value="Genomic_DNA"/>
</dbReference>
<accession>A0A1G2A7C1</accession>
<dbReference type="InterPro" id="IPR019480">
    <property type="entry name" value="Dihydroorotate_DH_Fe-S-bd"/>
</dbReference>
<evidence type="ECO:0000256" key="2">
    <source>
        <dbReference type="ARBA" id="ARBA00022448"/>
    </source>
</evidence>
<dbReference type="Gene3D" id="3.40.50.80">
    <property type="entry name" value="Nucleotide-binding domain of ferredoxin-NADP reductase (FNR) module"/>
    <property type="match status" value="1"/>
</dbReference>
<keyword evidence="5 12" id="KW-0479">Metal-binding</keyword>
<protein>
    <recommendedName>
        <fullName evidence="13">FAD-binding FR-type domain-containing protein</fullName>
    </recommendedName>
</protein>
<dbReference type="Pfam" id="PF10418">
    <property type="entry name" value="DHODB_Fe-S_bind"/>
    <property type="match status" value="1"/>
</dbReference>
<dbReference type="GO" id="GO:0006221">
    <property type="term" value="P:pyrimidine nucleotide biosynthetic process"/>
    <property type="evidence" value="ECO:0007669"/>
    <property type="project" value="InterPro"/>
</dbReference>
<organism evidence="14 15">
    <name type="scientific">Candidatus Jacksonbacteria bacterium RIFCSPLOWO2_02_FULL_44_20</name>
    <dbReference type="NCBI Taxonomy" id="1798460"/>
    <lineage>
        <taxon>Bacteria</taxon>
        <taxon>Candidatus Jacksoniibacteriota</taxon>
    </lineage>
</organism>
<feature type="domain" description="FAD-binding FR-type" evidence="13">
    <location>
        <begin position="2"/>
        <end position="100"/>
    </location>
</feature>